<dbReference type="InterPro" id="IPR029787">
    <property type="entry name" value="Nucleotide_cyclase"/>
</dbReference>
<dbReference type="FunFam" id="3.30.70.270:FF:000001">
    <property type="entry name" value="Diguanylate cyclase domain protein"/>
    <property type="match status" value="1"/>
</dbReference>
<dbReference type="AlphaFoldDB" id="A0A1G9H748"/>
<dbReference type="GO" id="GO:0016301">
    <property type="term" value="F:kinase activity"/>
    <property type="evidence" value="ECO:0007669"/>
    <property type="project" value="UniProtKB-KW"/>
</dbReference>
<dbReference type="Gene3D" id="3.30.70.270">
    <property type="match status" value="1"/>
</dbReference>
<evidence type="ECO:0000259" key="8">
    <source>
        <dbReference type="PROSITE" id="PS50113"/>
    </source>
</evidence>
<comment type="subcellular location">
    <subcellularLocation>
        <location evidence="2">Cell inner membrane</location>
    </subcellularLocation>
</comment>
<dbReference type="Pfam" id="PF00990">
    <property type="entry name" value="GGDEF"/>
    <property type="match status" value="1"/>
</dbReference>
<dbReference type="Pfam" id="PF00563">
    <property type="entry name" value="EAL"/>
    <property type="match status" value="1"/>
</dbReference>
<name>A0A1G9H748_9PSED</name>
<evidence type="ECO:0000256" key="1">
    <source>
        <dbReference type="ARBA" id="ARBA00001946"/>
    </source>
</evidence>
<feature type="domain" description="PAC" evidence="8">
    <location>
        <begin position="340"/>
        <end position="392"/>
    </location>
</feature>
<dbReference type="PROSITE" id="PS50883">
    <property type="entry name" value="EAL"/>
    <property type="match status" value="1"/>
</dbReference>
<comment type="catalytic activity">
    <reaction evidence="6">
        <text>3',3'-c-di-GMP + H2O = 5'-phosphoguanylyl(3'-&gt;5')guanosine + H(+)</text>
        <dbReference type="Rhea" id="RHEA:24902"/>
        <dbReference type="ChEBI" id="CHEBI:15377"/>
        <dbReference type="ChEBI" id="CHEBI:15378"/>
        <dbReference type="ChEBI" id="CHEBI:58754"/>
        <dbReference type="ChEBI" id="CHEBI:58805"/>
        <dbReference type="EC" id="3.1.4.52"/>
    </reaction>
    <physiologicalReaction direction="left-to-right" evidence="6">
        <dbReference type="Rhea" id="RHEA:24903"/>
    </physiologicalReaction>
</comment>
<dbReference type="SMART" id="SM00086">
    <property type="entry name" value="PAC"/>
    <property type="match status" value="3"/>
</dbReference>
<dbReference type="STRING" id="137658.SAMN05216186_114131"/>
<evidence type="ECO:0000259" key="9">
    <source>
        <dbReference type="PROSITE" id="PS50883"/>
    </source>
</evidence>
<feature type="domain" description="PAS" evidence="7">
    <location>
        <begin position="265"/>
        <end position="337"/>
    </location>
</feature>
<dbReference type="SUPFAM" id="SSF55073">
    <property type="entry name" value="Nucleotide cyclase"/>
    <property type="match status" value="1"/>
</dbReference>
<dbReference type="Gene3D" id="3.20.20.450">
    <property type="entry name" value="EAL domain"/>
    <property type="match status" value="1"/>
</dbReference>
<dbReference type="SMART" id="SM00052">
    <property type="entry name" value="EAL"/>
    <property type="match status" value="1"/>
</dbReference>
<dbReference type="InterPro" id="IPR000160">
    <property type="entry name" value="GGDEF_dom"/>
</dbReference>
<comment type="cofactor">
    <cofactor evidence="1">
        <name>Mg(2+)</name>
        <dbReference type="ChEBI" id="CHEBI:18420"/>
    </cofactor>
</comment>
<reference evidence="11 12" key="1">
    <citation type="submission" date="2016-10" db="EMBL/GenBank/DDBJ databases">
        <authorList>
            <person name="de Groot N.N."/>
        </authorList>
    </citation>
    <scope>NUCLEOTIDE SEQUENCE [LARGE SCALE GENOMIC DNA]</scope>
    <source>
        <strain evidence="11 12">JCM 21544</strain>
    </source>
</reference>
<feature type="domain" description="GGDEF" evidence="10">
    <location>
        <begin position="544"/>
        <end position="677"/>
    </location>
</feature>
<dbReference type="InterPro" id="IPR000014">
    <property type="entry name" value="PAS"/>
</dbReference>
<dbReference type="InterPro" id="IPR035919">
    <property type="entry name" value="EAL_sf"/>
</dbReference>
<dbReference type="FunFam" id="3.20.20.450:FF:000001">
    <property type="entry name" value="Cyclic di-GMP phosphodiesterase yahA"/>
    <property type="match status" value="1"/>
</dbReference>
<sequence length="939" mass="105136">MNDLLASPPAPHHDSAAIQPYLVAFASSLDGMAIYALDDQARLYLHTSNPAWRRLLGVAEQAPSVALDECLPAGAARQLEADSLACVAAGEVRDSEIELQLPHGRGQFLQRLVPLGYRQVLHILRDLTADKHHEQQLLNDTQSFRMLAEHTPDTIARYDRDCLRTYANPAFAHLAEVPVESLLGKKPSHVATAEMLAYEAKLLDVLHSGQPAEHELTWQTPGGRTVTSHIRIAPERTADGQIVSVLAVGRDITAQRQAEEVLRIKEQEFRTLVENSPDVIVRFDRTGRRIYCNPAYEAMFGANAADVLGASLLQRSFYLPEQAARYHAGLLDVIAKGTPTSLEVEWVKGTGEQVFQHVRVVPEFDRHGQVASVLTIARDISSLKETSRRLEEAEALARLGHWQLDFRTRKTRLSAELCRLLGQPRGWAPYPEQVLAMLPEEERNRIASSIQQAYLARTTELAMDYSIDTGQRTLHLHSRLRIAYAEDGTPLQMLGTVQDISKLKAYQKQLHTLAFFDSLTGLPNRELFNARLQQAMRQADHGDRHIAVMILDLDNFKIVNDTLGHAAGDDLLQEIARRLGDAIRDGDTVARLGGDEFALVLTGMHDAADLERTGHALLQSIGEVCLIQDRELFIYSSIGISRYPHDGQTIEELLQYADTALYHAKEQGRNNVQFYTPSLTQKTTQRLAIAASLRHARQNGELELYYQPQIDLSSGLLIGAEALLRWNHPRDGLIQPDHFISIAEETGLIVDIGEWVLHTACRTAVEWNRDRRRRIKVAVNLSPRQFKLNDLLASVCNALQATGCRPAWLGLEITEGLLLDDNPVVRETLKQLSDMGFSIAIDDFGTGYSALGYLNRFPVETLKIDRSFIRDIEHNKRSAELVKAIVSMAHSLRLTLIAEGVEKPSQEALLRRYGCHNAQGYFYGRPMPKEAFERLLADR</sequence>
<dbReference type="EMBL" id="FNFD01000014">
    <property type="protein sequence ID" value="SDL08828.1"/>
    <property type="molecule type" value="Genomic_DNA"/>
</dbReference>
<dbReference type="Pfam" id="PF08448">
    <property type="entry name" value="PAS_4"/>
    <property type="match status" value="2"/>
</dbReference>
<dbReference type="CDD" id="cd01948">
    <property type="entry name" value="EAL"/>
    <property type="match status" value="1"/>
</dbReference>
<dbReference type="PANTHER" id="PTHR44757:SF2">
    <property type="entry name" value="BIOFILM ARCHITECTURE MAINTENANCE PROTEIN MBAA"/>
    <property type="match status" value="1"/>
</dbReference>
<dbReference type="InterPro" id="IPR043128">
    <property type="entry name" value="Rev_trsase/Diguanyl_cyclase"/>
</dbReference>
<dbReference type="RefSeq" id="WP_084337885.1">
    <property type="nucleotide sequence ID" value="NZ_FNFD01000014.1"/>
</dbReference>
<keyword evidence="12" id="KW-1185">Reference proteome</keyword>
<accession>A0A1G9H748</accession>
<dbReference type="InterPro" id="IPR035965">
    <property type="entry name" value="PAS-like_dom_sf"/>
</dbReference>
<dbReference type="Gene3D" id="3.30.450.20">
    <property type="entry name" value="PAS domain"/>
    <property type="match status" value="4"/>
</dbReference>
<proteinExistence type="predicted"/>
<dbReference type="NCBIfam" id="TIGR00229">
    <property type="entry name" value="sensory_box"/>
    <property type="match status" value="2"/>
</dbReference>
<dbReference type="PANTHER" id="PTHR44757">
    <property type="entry name" value="DIGUANYLATE CYCLASE DGCP"/>
    <property type="match status" value="1"/>
</dbReference>
<dbReference type="GO" id="GO:0071732">
    <property type="term" value="P:cellular response to nitric oxide"/>
    <property type="evidence" value="ECO:0007669"/>
    <property type="project" value="UniProtKB-ARBA"/>
</dbReference>
<dbReference type="InterPro" id="IPR001610">
    <property type="entry name" value="PAC"/>
</dbReference>
<protein>
    <recommendedName>
        <fullName evidence="3">cyclic-guanylate-specific phosphodiesterase</fullName>
        <ecNumber evidence="3">3.1.4.52</ecNumber>
    </recommendedName>
</protein>
<evidence type="ECO:0000256" key="5">
    <source>
        <dbReference type="ARBA" id="ARBA00022777"/>
    </source>
</evidence>
<dbReference type="InterPro" id="IPR013656">
    <property type="entry name" value="PAS_4"/>
</dbReference>
<dbReference type="EC" id="3.1.4.52" evidence="3"/>
<dbReference type="SMART" id="SM00091">
    <property type="entry name" value="PAS"/>
    <property type="match status" value="3"/>
</dbReference>
<feature type="domain" description="PAC" evidence="8">
    <location>
        <begin position="210"/>
        <end position="264"/>
    </location>
</feature>
<evidence type="ECO:0000259" key="7">
    <source>
        <dbReference type="PROSITE" id="PS50112"/>
    </source>
</evidence>
<dbReference type="NCBIfam" id="TIGR00254">
    <property type="entry name" value="GGDEF"/>
    <property type="match status" value="1"/>
</dbReference>
<dbReference type="PROSITE" id="PS50887">
    <property type="entry name" value="GGDEF"/>
    <property type="match status" value="1"/>
</dbReference>
<evidence type="ECO:0000313" key="11">
    <source>
        <dbReference type="EMBL" id="SDL08828.1"/>
    </source>
</evidence>
<evidence type="ECO:0000256" key="4">
    <source>
        <dbReference type="ARBA" id="ARBA00022636"/>
    </source>
</evidence>
<evidence type="ECO:0000256" key="3">
    <source>
        <dbReference type="ARBA" id="ARBA00012282"/>
    </source>
</evidence>
<dbReference type="InterPro" id="IPR000700">
    <property type="entry name" value="PAS-assoc_C"/>
</dbReference>
<keyword evidence="4" id="KW-0973">c-di-GMP</keyword>
<dbReference type="PROSITE" id="PS50113">
    <property type="entry name" value="PAC"/>
    <property type="match status" value="2"/>
</dbReference>
<dbReference type="GO" id="GO:0005886">
    <property type="term" value="C:plasma membrane"/>
    <property type="evidence" value="ECO:0007669"/>
    <property type="project" value="UniProtKB-SubCell"/>
</dbReference>
<gene>
    <name evidence="11" type="ORF">SAMN05216186_114131</name>
</gene>
<keyword evidence="5" id="KW-0808">Transferase</keyword>
<dbReference type="SUPFAM" id="SSF55785">
    <property type="entry name" value="PYP-like sensor domain (PAS domain)"/>
    <property type="match status" value="3"/>
</dbReference>
<dbReference type="InterPro" id="IPR052155">
    <property type="entry name" value="Biofilm_reg_signaling"/>
</dbReference>
<dbReference type="SMART" id="SM00267">
    <property type="entry name" value="GGDEF"/>
    <property type="match status" value="1"/>
</dbReference>
<evidence type="ECO:0000256" key="2">
    <source>
        <dbReference type="ARBA" id="ARBA00004533"/>
    </source>
</evidence>
<organism evidence="11 12">
    <name type="scientific">Pseudomonas indica</name>
    <dbReference type="NCBI Taxonomy" id="137658"/>
    <lineage>
        <taxon>Bacteria</taxon>
        <taxon>Pseudomonadati</taxon>
        <taxon>Pseudomonadota</taxon>
        <taxon>Gammaproteobacteria</taxon>
        <taxon>Pseudomonadales</taxon>
        <taxon>Pseudomonadaceae</taxon>
        <taxon>Pseudomonas</taxon>
    </lineage>
</organism>
<evidence type="ECO:0000256" key="6">
    <source>
        <dbReference type="ARBA" id="ARBA00051114"/>
    </source>
</evidence>
<feature type="domain" description="EAL" evidence="9">
    <location>
        <begin position="686"/>
        <end position="939"/>
    </location>
</feature>
<dbReference type="CDD" id="cd01949">
    <property type="entry name" value="GGDEF"/>
    <property type="match status" value="1"/>
</dbReference>
<evidence type="ECO:0000313" key="12">
    <source>
        <dbReference type="Proteomes" id="UP000198706"/>
    </source>
</evidence>
<dbReference type="PROSITE" id="PS50112">
    <property type="entry name" value="PAS"/>
    <property type="match status" value="1"/>
</dbReference>
<dbReference type="SUPFAM" id="SSF141868">
    <property type="entry name" value="EAL domain-like"/>
    <property type="match status" value="1"/>
</dbReference>
<dbReference type="GO" id="GO:0071111">
    <property type="term" value="F:cyclic-guanylate-specific phosphodiesterase activity"/>
    <property type="evidence" value="ECO:0007669"/>
    <property type="project" value="UniProtKB-EC"/>
</dbReference>
<dbReference type="Proteomes" id="UP000198706">
    <property type="component" value="Unassembled WGS sequence"/>
</dbReference>
<evidence type="ECO:0000259" key="10">
    <source>
        <dbReference type="PROSITE" id="PS50887"/>
    </source>
</evidence>
<keyword evidence="5" id="KW-0418">Kinase</keyword>
<dbReference type="CDD" id="cd00130">
    <property type="entry name" value="PAS"/>
    <property type="match status" value="2"/>
</dbReference>
<dbReference type="InterPro" id="IPR001633">
    <property type="entry name" value="EAL_dom"/>
</dbReference>